<dbReference type="EMBL" id="LR134355">
    <property type="protein sequence ID" value="VEG46740.1"/>
    <property type="molecule type" value="Genomic_DNA"/>
</dbReference>
<organism evidence="1 2">
    <name type="scientific">Mycolicibacterium chitae</name>
    <name type="common">Mycobacterium chitae</name>
    <dbReference type="NCBI Taxonomy" id="1792"/>
    <lineage>
        <taxon>Bacteria</taxon>
        <taxon>Bacillati</taxon>
        <taxon>Actinomycetota</taxon>
        <taxon>Actinomycetes</taxon>
        <taxon>Mycobacteriales</taxon>
        <taxon>Mycobacteriaceae</taxon>
        <taxon>Mycolicibacterium</taxon>
    </lineage>
</organism>
<evidence type="ECO:0000313" key="2">
    <source>
        <dbReference type="Proteomes" id="UP000282551"/>
    </source>
</evidence>
<evidence type="ECO:0000313" key="1">
    <source>
        <dbReference type="EMBL" id="VEG46740.1"/>
    </source>
</evidence>
<protein>
    <submittedName>
        <fullName evidence="1">Protein of uncharacterized function (DUF1214)</fullName>
    </submittedName>
</protein>
<keyword evidence="2" id="KW-1185">Reference proteome</keyword>
<name>A0A448I355_MYCCI</name>
<accession>A0A448I355</accession>
<proteinExistence type="predicted"/>
<dbReference type="AlphaFoldDB" id="A0A448I355"/>
<dbReference type="RefSeq" id="WP_126332924.1">
    <property type="nucleotide sequence ID" value="NZ_AP022604.1"/>
</dbReference>
<dbReference type="Proteomes" id="UP000282551">
    <property type="component" value="Chromosome"/>
</dbReference>
<sequence length="342" mass="37188">MASDDGWTAFVDGLRAAGDSLSTATAGLDAAERAAGQRALVRAANNLLGRLETDRDRPDLAPFNGWRQKFFMDNPDYRYWITDIRDDRRYRIIGNVGASVYQSITVYSGTGVADAASVLRLDSDDLNIGAGGDFSVPLGDLPPGSSSVWVRYAHERTDPRDPGWCRIEALGTVDAAPPADLDRSLSRLGAVIANVPKVFEFSTAEDAKSPNTVRHWSAMAGGAAFTEPGIHYLRGAWELGDGEALVLEGVPPPCRHWNIVLYNRFLNSLDYRHRTVSVTGATAALTDGAFRFVLAASDPGVRGYDWLDTEGLPFGLFVLRFLHAAAEPDLPAVRRIPLAELR</sequence>
<gene>
    <name evidence="1" type="ORF">NCTC10485_01245</name>
</gene>
<dbReference type="OrthoDB" id="3204158at2"/>
<reference evidence="1 2" key="1">
    <citation type="submission" date="2018-12" db="EMBL/GenBank/DDBJ databases">
        <authorList>
            <consortium name="Pathogen Informatics"/>
        </authorList>
    </citation>
    <scope>NUCLEOTIDE SEQUENCE [LARGE SCALE GENOMIC DNA]</scope>
    <source>
        <strain evidence="1 2">NCTC10485</strain>
    </source>
</reference>